<dbReference type="Gene3D" id="2.40.160.110">
    <property type="match status" value="1"/>
</dbReference>
<feature type="transmembrane region" description="Helical" evidence="6">
    <location>
        <begin position="407"/>
        <end position="430"/>
    </location>
</feature>
<organism evidence="10 11">
    <name type="scientific">Pelusios castaneus</name>
    <name type="common">West African mud turtle</name>
    <dbReference type="NCBI Taxonomy" id="367368"/>
    <lineage>
        <taxon>Eukaryota</taxon>
        <taxon>Metazoa</taxon>
        <taxon>Chordata</taxon>
        <taxon>Craniata</taxon>
        <taxon>Vertebrata</taxon>
        <taxon>Euteleostomi</taxon>
        <taxon>Archelosauria</taxon>
        <taxon>Testudinata</taxon>
        <taxon>Testudines</taxon>
        <taxon>Pleurodira</taxon>
        <taxon>Pelomedusidae</taxon>
        <taxon>Pelusios</taxon>
    </lineage>
</organism>
<keyword evidence="4 6" id="KW-1133">Transmembrane helix</keyword>
<dbReference type="Ensembl" id="ENSPCET00000014438.1">
    <property type="protein sequence ID" value="ENSPCEP00000013921.1"/>
    <property type="gene ID" value="ENSPCEG00000011057.1"/>
</dbReference>
<dbReference type="GO" id="GO:0001671">
    <property type="term" value="F:ATPase activator activity"/>
    <property type="evidence" value="ECO:0007669"/>
    <property type="project" value="TreeGrafter"/>
</dbReference>
<feature type="signal peptide" evidence="7">
    <location>
        <begin position="1"/>
        <end position="18"/>
    </location>
</feature>
<sequence length="450" mass="48527">MAAARLLLAGLVLGAARGGHVPLLAWSSRSSLWPPLADGYEGHVVGEAQLGALLTPALEQGPRNVLLFLQEKLSLEDFTVYGGVFGNKPDSAFPSLESALAEAPSSLVLPAVQWVAATRVPSLLKEKLGLSPLHVEPGTLRELRLNASLPALLLVRLPYTAGSSLMALKEVLTSNDEIIGQVLSTLKEEDVPYTALLTAGRPSRVLRDISQVTAGGMGRQLLQKPTPASAQHPPVRYPLSGEPQILFWAQNFSVVQDGKWFDLTPHTFGEEASVDVRGSSWSFNNSRLVLKYTNVLGSPLTVTFHMTSQWFPVSGQYWFQLSRLELAVPSAMSTVFNASEVMAPRNYSWHCAQLSSLPAFGAQLVPRTASPSWGVLLLDVQLQGFNVTGLRFSYASDCAGFFAPGTWMGLLTALLLGAIFIAGLHMLLGLKTMDRFDDPKGPTVAVPQSE</sequence>
<evidence type="ECO:0000313" key="10">
    <source>
        <dbReference type="Ensembl" id="ENSPCEP00000013921.1"/>
    </source>
</evidence>
<feature type="domain" description="V-type proton ATPase subunit S1 luminal" evidence="8">
    <location>
        <begin position="243"/>
        <end position="385"/>
    </location>
</feature>
<evidence type="ECO:0000259" key="8">
    <source>
        <dbReference type="Pfam" id="PF05827"/>
    </source>
</evidence>
<evidence type="ECO:0000256" key="3">
    <source>
        <dbReference type="ARBA" id="ARBA00022692"/>
    </source>
</evidence>
<keyword evidence="7" id="KW-0732">Signal</keyword>
<dbReference type="AlphaFoldDB" id="A0A8C8S3S7"/>
<evidence type="ECO:0000256" key="1">
    <source>
        <dbReference type="ARBA" id="ARBA00004167"/>
    </source>
</evidence>
<comment type="subcellular location">
    <subcellularLocation>
        <location evidence="1">Membrane</location>
        <topology evidence="1">Single-pass membrane protein</topology>
    </subcellularLocation>
</comment>
<evidence type="ECO:0000256" key="6">
    <source>
        <dbReference type="SAM" id="Phobius"/>
    </source>
</evidence>
<dbReference type="InterPro" id="IPR008388">
    <property type="entry name" value="Ac45_acc_su"/>
</dbReference>
<name>A0A8C8S3S7_9SAUR</name>
<dbReference type="GO" id="GO:0033176">
    <property type="term" value="C:proton-transporting V-type ATPase complex"/>
    <property type="evidence" value="ECO:0007669"/>
    <property type="project" value="TreeGrafter"/>
</dbReference>
<keyword evidence="5 6" id="KW-0472">Membrane</keyword>
<evidence type="ECO:0000256" key="5">
    <source>
        <dbReference type="ARBA" id="ARBA00023136"/>
    </source>
</evidence>
<dbReference type="FunFam" id="2.40.160.110:FF:000003">
    <property type="entry name" value="ATPase H+ transporting accessory protein 1"/>
    <property type="match status" value="1"/>
</dbReference>
<dbReference type="InterPro" id="IPR046755">
    <property type="entry name" value="VAS1_LD"/>
</dbReference>
<evidence type="ECO:0000313" key="11">
    <source>
        <dbReference type="Proteomes" id="UP000694393"/>
    </source>
</evidence>
<keyword evidence="3 6" id="KW-0812">Transmembrane</keyword>
<reference evidence="10" key="1">
    <citation type="submission" date="2025-08" db="UniProtKB">
        <authorList>
            <consortium name="Ensembl"/>
        </authorList>
    </citation>
    <scope>IDENTIFICATION</scope>
</reference>
<evidence type="ECO:0000256" key="2">
    <source>
        <dbReference type="ARBA" id="ARBA00009037"/>
    </source>
</evidence>
<protein>
    <submittedName>
        <fullName evidence="10">ATPase H+ transporting accessory protein 1</fullName>
    </submittedName>
</protein>
<dbReference type="GO" id="GO:0030659">
    <property type="term" value="C:cytoplasmic vesicle membrane"/>
    <property type="evidence" value="ECO:0007669"/>
    <property type="project" value="UniProtKB-ARBA"/>
</dbReference>
<dbReference type="InterPro" id="IPR046756">
    <property type="entry name" value="VAS1/VOA1_TM"/>
</dbReference>
<evidence type="ECO:0000256" key="4">
    <source>
        <dbReference type="ARBA" id="ARBA00022989"/>
    </source>
</evidence>
<comment type="similarity">
    <text evidence="2">Belongs to the vacuolar ATPase subunit S1 family.</text>
</comment>
<feature type="domain" description="V-type proton ATPase subunit S1/VOA1 transmembrane" evidence="9">
    <location>
        <begin position="400"/>
        <end position="438"/>
    </location>
</feature>
<dbReference type="GO" id="GO:0012505">
    <property type="term" value="C:endomembrane system"/>
    <property type="evidence" value="ECO:0007669"/>
    <property type="project" value="UniProtKB-ARBA"/>
</dbReference>
<accession>A0A8C8S3S7</accession>
<feature type="chain" id="PRO_5034974757" evidence="7">
    <location>
        <begin position="19"/>
        <end position="450"/>
    </location>
</feature>
<dbReference type="Pfam" id="PF20520">
    <property type="entry name" value="Ac45-VOA1_TM"/>
    <property type="match status" value="1"/>
</dbReference>
<dbReference type="Proteomes" id="UP000694393">
    <property type="component" value="Unplaced"/>
</dbReference>
<reference evidence="10" key="2">
    <citation type="submission" date="2025-09" db="UniProtKB">
        <authorList>
            <consortium name="Ensembl"/>
        </authorList>
    </citation>
    <scope>IDENTIFICATION</scope>
</reference>
<evidence type="ECO:0000256" key="7">
    <source>
        <dbReference type="SAM" id="SignalP"/>
    </source>
</evidence>
<proteinExistence type="inferred from homology"/>
<dbReference type="PANTHER" id="PTHR12471">
    <property type="entry name" value="VACUOLAR ATP SYNTHASE SUBUNIT S1"/>
    <property type="match status" value="1"/>
</dbReference>
<dbReference type="GO" id="GO:0030641">
    <property type="term" value="P:regulation of cellular pH"/>
    <property type="evidence" value="ECO:0007669"/>
    <property type="project" value="TreeGrafter"/>
</dbReference>
<evidence type="ECO:0000259" key="9">
    <source>
        <dbReference type="Pfam" id="PF20520"/>
    </source>
</evidence>
<dbReference type="PANTHER" id="PTHR12471:SF2">
    <property type="entry name" value="V-TYPE PROTON ATPASE SUBUNIT S1"/>
    <property type="match status" value="1"/>
</dbReference>
<keyword evidence="11" id="KW-1185">Reference proteome</keyword>
<dbReference type="Pfam" id="PF05827">
    <property type="entry name" value="VAS1_LD"/>
    <property type="match status" value="1"/>
</dbReference>
<dbReference type="GO" id="GO:0098588">
    <property type="term" value="C:bounding membrane of organelle"/>
    <property type="evidence" value="ECO:0007669"/>
    <property type="project" value="UniProtKB-ARBA"/>
</dbReference>